<proteinExistence type="predicted"/>
<evidence type="ECO:0000313" key="2">
    <source>
        <dbReference type="Proteomes" id="UP001152795"/>
    </source>
</evidence>
<dbReference type="AlphaFoldDB" id="A0A7D9KBA3"/>
<evidence type="ECO:0000313" key="1">
    <source>
        <dbReference type="EMBL" id="CAB4043884.1"/>
    </source>
</evidence>
<accession>A0A7D9KBA3</accession>
<dbReference type="EMBL" id="CACRXK020033457">
    <property type="protein sequence ID" value="CAB4043884.1"/>
    <property type="molecule type" value="Genomic_DNA"/>
</dbReference>
<keyword evidence="2" id="KW-1185">Reference proteome</keyword>
<sequence length="78" mass="8744">MVPAAKVRVSNENGKSDVLIRSIQHLVPLEVSQDSNADEIERNQNEKLTVVKDSRENRGRPRRAAAIANELLRGELLK</sequence>
<gene>
    <name evidence="1" type="ORF">PACLA_8A013041</name>
</gene>
<protein>
    <submittedName>
        <fullName evidence="1">Uncharacterized protein</fullName>
    </submittedName>
</protein>
<feature type="non-terminal residue" evidence="1">
    <location>
        <position position="78"/>
    </location>
</feature>
<organism evidence="1 2">
    <name type="scientific">Paramuricea clavata</name>
    <name type="common">Red gorgonian</name>
    <name type="synonym">Violescent sea-whip</name>
    <dbReference type="NCBI Taxonomy" id="317549"/>
    <lineage>
        <taxon>Eukaryota</taxon>
        <taxon>Metazoa</taxon>
        <taxon>Cnidaria</taxon>
        <taxon>Anthozoa</taxon>
        <taxon>Octocorallia</taxon>
        <taxon>Malacalcyonacea</taxon>
        <taxon>Plexauridae</taxon>
        <taxon>Paramuricea</taxon>
    </lineage>
</organism>
<reference evidence="1" key="1">
    <citation type="submission" date="2020-04" db="EMBL/GenBank/DDBJ databases">
        <authorList>
            <person name="Alioto T."/>
            <person name="Alioto T."/>
            <person name="Gomez Garrido J."/>
        </authorList>
    </citation>
    <scope>NUCLEOTIDE SEQUENCE</scope>
    <source>
        <strain evidence="1">A484AB</strain>
    </source>
</reference>
<comment type="caution">
    <text evidence="1">The sequence shown here is derived from an EMBL/GenBank/DDBJ whole genome shotgun (WGS) entry which is preliminary data.</text>
</comment>
<name>A0A7D9KBA3_PARCT</name>
<dbReference type="Proteomes" id="UP001152795">
    <property type="component" value="Unassembled WGS sequence"/>
</dbReference>